<dbReference type="Proteomes" id="UP000245207">
    <property type="component" value="Unassembled WGS sequence"/>
</dbReference>
<dbReference type="PANTHER" id="PTHR14523:SF1">
    <property type="entry name" value="HOMOLOGOUS RECOMBINATION OB-FOLD PROTEIN"/>
    <property type="match status" value="1"/>
</dbReference>
<dbReference type="AlphaFoldDB" id="A0A2U1KPF4"/>
<reference evidence="2 3" key="1">
    <citation type="journal article" date="2018" name="Mol. Plant">
        <title>The genome of Artemisia annua provides insight into the evolution of Asteraceae family and artemisinin biosynthesis.</title>
        <authorList>
            <person name="Shen Q."/>
            <person name="Zhang L."/>
            <person name="Liao Z."/>
            <person name="Wang S."/>
            <person name="Yan T."/>
            <person name="Shi P."/>
            <person name="Liu M."/>
            <person name="Fu X."/>
            <person name="Pan Q."/>
            <person name="Wang Y."/>
            <person name="Lv Z."/>
            <person name="Lu X."/>
            <person name="Zhang F."/>
            <person name="Jiang W."/>
            <person name="Ma Y."/>
            <person name="Chen M."/>
            <person name="Hao X."/>
            <person name="Li L."/>
            <person name="Tang Y."/>
            <person name="Lv G."/>
            <person name="Zhou Y."/>
            <person name="Sun X."/>
            <person name="Brodelius P.E."/>
            <person name="Rose J.K.C."/>
            <person name="Tang K."/>
        </authorList>
    </citation>
    <scope>NUCLEOTIDE SEQUENCE [LARGE SCALE GENOMIC DNA]</scope>
    <source>
        <strain evidence="3">cv. Huhao1</strain>
        <tissue evidence="2">Leaf</tissue>
    </source>
</reference>
<gene>
    <name evidence="2" type="ORF">CTI12_AA579750</name>
</gene>
<feature type="domain" description="Homologous recombination OB-fold protein OB-fold" evidence="1">
    <location>
        <begin position="143"/>
        <end position="229"/>
    </location>
</feature>
<evidence type="ECO:0000313" key="3">
    <source>
        <dbReference type="Proteomes" id="UP000245207"/>
    </source>
</evidence>
<evidence type="ECO:0000313" key="2">
    <source>
        <dbReference type="EMBL" id="PWA38601.1"/>
    </source>
</evidence>
<organism evidence="2 3">
    <name type="scientific">Artemisia annua</name>
    <name type="common">Sweet wormwood</name>
    <dbReference type="NCBI Taxonomy" id="35608"/>
    <lineage>
        <taxon>Eukaryota</taxon>
        <taxon>Viridiplantae</taxon>
        <taxon>Streptophyta</taxon>
        <taxon>Embryophyta</taxon>
        <taxon>Tracheophyta</taxon>
        <taxon>Spermatophyta</taxon>
        <taxon>Magnoliopsida</taxon>
        <taxon>eudicotyledons</taxon>
        <taxon>Gunneridae</taxon>
        <taxon>Pentapetalae</taxon>
        <taxon>asterids</taxon>
        <taxon>campanulids</taxon>
        <taxon>Asterales</taxon>
        <taxon>Asteraceae</taxon>
        <taxon>Asteroideae</taxon>
        <taxon>Anthemideae</taxon>
        <taxon>Artemisiinae</taxon>
        <taxon>Artemisia</taxon>
    </lineage>
</organism>
<dbReference type="Pfam" id="PF15072">
    <property type="entry name" value="HROB"/>
    <property type="match status" value="1"/>
</dbReference>
<accession>A0A2U1KPF4</accession>
<evidence type="ECO:0000259" key="1">
    <source>
        <dbReference type="Pfam" id="PF15072"/>
    </source>
</evidence>
<dbReference type="EMBL" id="PKPP01015470">
    <property type="protein sequence ID" value="PWA38601.1"/>
    <property type="molecule type" value="Genomic_DNA"/>
</dbReference>
<dbReference type="PANTHER" id="PTHR14523">
    <property type="entry name" value="UNCHARACTERIZED PROTEIN C17ORF53 HOMOLOG"/>
    <property type="match status" value="1"/>
</dbReference>
<comment type="caution">
    <text evidence="2">The sequence shown here is derived from an EMBL/GenBank/DDBJ whole genome shotgun (WGS) entry which is preliminary data.</text>
</comment>
<keyword evidence="3" id="KW-1185">Reference proteome</keyword>
<dbReference type="OrthoDB" id="550780at2759"/>
<sequence length="274" mass="30341">MEAQENEDWQLSLDIDDLDLCLTPVLRSSTSHQTRVEKALKKTDFSKQMCRSENEDLEPVRIIPGPAGIVQSAKLRKTQHILEGVAESQVPTQEYIMKVAEDYVDDECFTSGPWVSAVDFVLKNRGIVSGCLGNISKFMKKGKLEQVVAILNPEAPNALGDLTVTLKDPTGSVTGSVHHKVFNEGTGYRRNHFTKGAALILANVSVFSPKQYSHYLNITIRNIVKVFNRDIGPENVSGLNQGGVLYSGGMTLDGEASQKRAQHVWTEQPREEED</sequence>
<protein>
    <recommendedName>
        <fullName evidence="1">Homologous recombination OB-fold protein OB-fold domain-containing protein</fullName>
    </recommendedName>
</protein>
<dbReference type="GO" id="GO:0000725">
    <property type="term" value="P:recombinational repair"/>
    <property type="evidence" value="ECO:0007669"/>
    <property type="project" value="InterPro"/>
</dbReference>
<dbReference type="InterPro" id="IPR058570">
    <property type="entry name" value="HROB_OB"/>
</dbReference>
<proteinExistence type="predicted"/>
<dbReference type="InterPro" id="IPR028045">
    <property type="entry name" value="HROB"/>
</dbReference>
<name>A0A2U1KPF4_ARTAN</name>